<feature type="compositionally biased region" description="Polar residues" evidence="1">
    <location>
        <begin position="636"/>
        <end position="648"/>
    </location>
</feature>
<dbReference type="PANTHER" id="PTHR15128:SF0">
    <property type="entry name" value="SCL-INTERRUPTING LOCUS PROTEIN"/>
    <property type="match status" value="1"/>
</dbReference>
<comment type="caution">
    <text evidence="3">The sequence shown here is derived from an EMBL/GenBank/DDBJ whole genome shotgun (WGS) entry which is preliminary data.</text>
</comment>
<feature type="compositionally biased region" description="Polar residues" evidence="1">
    <location>
        <begin position="1342"/>
        <end position="1358"/>
    </location>
</feature>
<feature type="compositionally biased region" description="Polar residues" evidence="1">
    <location>
        <begin position="432"/>
        <end position="468"/>
    </location>
</feature>
<dbReference type="GO" id="GO:0007224">
    <property type="term" value="P:smoothened signaling pathway"/>
    <property type="evidence" value="ECO:0007669"/>
    <property type="project" value="TreeGrafter"/>
</dbReference>
<feature type="region of interest" description="Disordered" evidence="1">
    <location>
        <begin position="544"/>
        <end position="680"/>
    </location>
</feature>
<dbReference type="GO" id="GO:0007052">
    <property type="term" value="P:mitotic spindle organization"/>
    <property type="evidence" value="ECO:0007669"/>
    <property type="project" value="TreeGrafter"/>
</dbReference>
<evidence type="ECO:0000259" key="2">
    <source>
        <dbReference type="Pfam" id="PF15253"/>
    </source>
</evidence>
<evidence type="ECO:0000313" key="4">
    <source>
        <dbReference type="Proteomes" id="UP000271974"/>
    </source>
</evidence>
<accession>A0A433SVL9</accession>
<organism evidence="3 4">
    <name type="scientific">Elysia chlorotica</name>
    <name type="common">Eastern emerald elysia</name>
    <name type="synonym">Sea slug</name>
    <dbReference type="NCBI Taxonomy" id="188477"/>
    <lineage>
        <taxon>Eukaryota</taxon>
        <taxon>Metazoa</taxon>
        <taxon>Spiralia</taxon>
        <taxon>Lophotrochozoa</taxon>
        <taxon>Mollusca</taxon>
        <taxon>Gastropoda</taxon>
        <taxon>Heterobranchia</taxon>
        <taxon>Euthyneura</taxon>
        <taxon>Panpulmonata</taxon>
        <taxon>Sacoglossa</taxon>
        <taxon>Placobranchoidea</taxon>
        <taxon>Plakobranchidae</taxon>
        <taxon>Elysia</taxon>
    </lineage>
</organism>
<feature type="compositionally biased region" description="Basic and acidic residues" evidence="1">
    <location>
        <begin position="1316"/>
        <end position="1331"/>
    </location>
</feature>
<dbReference type="OrthoDB" id="76173at2759"/>
<dbReference type="PANTHER" id="PTHR15128">
    <property type="entry name" value="TAL1 SCL INTERRUPTING LOCUS"/>
    <property type="match status" value="1"/>
</dbReference>
<evidence type="ECO:0000256" key="1">
    <source>
        <dbReference type="SAM" id="MobiDB-lite"/>
    </source>
</evidence>
<reference evidence="3 4" key="1">
    <citation type="submission" date="2019-01" db="EMBL/GenBank/DDBJ databases">
        <title>A draft genome assembly of the solar-powered sea slug Elysia chlorotica.</title>
        <authorList>
            <person name="Cai H."/>
            <person name="Li Q."/>
            <person name="Fang X."/>
            <person name="Li J."/>
            <person name="Curtis N.E."/>
            <person name="Altenburger A."/>
            <person name="Shibata T."/>
            <person name="Feng M."/>
            <person name="Maeda T."/>
            <person name="Schwartz J.A."/>
            <person name="Shigenobu S."/>
            <person name="Lundholm N."/>
            <person name="Nishiyama T."/>
            <person name="Yang H."/>
            <person name="Hasebe M."/>
            <person name="Li S."/>
            <person name="Pierce S.K."/>
            <person name="Wang J."/>
        </authorList>
    </citation>
    <scope>NUCLEOTIDE SEQUENCE [LARGE SCALE GENOMIC DNA]</scope>
    <source>
        <strain evidence="3">EC2010</strain>
        <tissue evidence="3">Whole organism of an adult</tissue>
    </source>
</reference>
<proteinExistence type="predicted"/>
<feature type="compositionally biased region" description="Low complexity" evidence="1">
    <location>
        <begin position="544"/>
        <end position="553"/>
    </location>
</feature>
<dbReference type="Pfam" id="PF15253">
    <property type="entry name" value="STIL_N"/>
    <property type="match status" value="1"/>
</dbReference>
<feature type="compositionally biased region" description="Polar residues" evidence="1">
    <location>
        <begin position="554"/>
        <end position="611"/>
    </location>
</feature>
<feature type="non-terminal residue" evidence="3">
    <location>
        <position position="1358"/>
    </location>
</feature>
<feature type="region of interest" description="Disordered" evidence="1">
    <location>
        <begin position="696"/>
        <end position="786"/>
    </location>
</feature>
<feature type="compositionally biased region" description="Low complexity" evidence="1">
    <location>
        <begin position="696"/>
        <end position="712"/>
    </location>
</feature>
<sequence>KAIAFPKTVCSLWDKSATGNSVFLHMGYYRKPKVCIPEKILRLIQHQCENYSQIHHMLIGSLVIEEDGEGVQFQVDRVDSRNKKPHDGSGLAPGDLLIPLEVSNNSDKERSGSVEDYHCAIRRLQSRCCSKASVDLCEFVLLRGWGSYYSNAHSSVVHLDFDMVTMETVFKATPIPPVPILLTALSKNLAGPMSLSQMQGTTKTGYLSMDHTRKLLLILESDPKACSLPLIGIWVSGAEFVQHPFVWASCLRYIHNTHLQDRVCLPPNEFLLVVYTPLHSRPEFYQVLPTSGTCDLQFQLRTGHEVTNMTKSLSAPSQNFTEVELDAFEGGTKMQLFDAAKAEHGLDLSRTDLRNGNTSMPEDIEPRCVPTPHMERVPSIRPMVPDVSILWAEPAHLQQPSSSSAQFSNQPAASHSTHHAELKNYYHPPRSSHFSPVNTAQQMATSVPNVHSSAPSSSPHQLYTHSQAQSGQILVSGTNFYPRNTVPGNVQTFTRNPNMYQQNVVDGAFTPQNFRHHLSEAPQSSVSVTPQTLYNNFPSAAPASYAHPSLSSSGYQSETTQNLSGPQSSQTFSAHSGSQQSPMGGYNASRNVNQFSPSVNITQAPTHSKNFVGSHMGMPQSVASSSNSPNLPPTWPTQTANSQTNSKTHPILTTVVEESSTSQSSSSSSVPSSTSQMQSGLNGNILALSSQSLGFNSTRGNRSSNSNNSAGTCQSSDDDDSGLSITPDQVNPLPVQHPLPGACQSQGATAKSATSPPFPVNHNVTSSSTASAHVVDTKSGSGLDSVRWDEVPPAVRALLEQQSEQLKVLQQQIQMLLLNQSQQSALSASQSQQARSTENPSSSPSSAHTQHLSSSGIQGQQQQLLHNHTTASHNKTTETCSIGVNTTILDDRRGGHNSMESHSVQTSPVKTFGQQNFFISPVLGDRSNNCNSNEGMAASGNTPVELQHRSCPPISSTTYETPAMTPLRRSGSTQSPKLTKGDTSTKDENVHDDQMISQKDLVSAMDRLPIQDQTMNTVASELVVDMPDYASTVHEGMGMDQSCNSPPSVSKCYGPDQDDSYSTVAEDAMDPKQYYSQLMNNIQMFLTNDKTCDVDMSEDHSKSGPALEVGSPIKSGFGGSANSSMIPRINYVSMMLGSSVCGSPVRGGSPWDLDPGQSMEINAMAMKYLSDEQLTQMAMLRQRNSSSHRDEQDRKTARALQMVMQRYCPNPDKPSTDVSRLGISLTNMTMATQKYLEKHGLLDNGDSLMMTPGRGHGGGNELSTFDHSLKLRTDFSMAQSSYGNHVSNSKKDGSLCEPSTPVKSPLRQNVINTFPRHAEQDSPHSLNDYHKAPQSSPPMLNPPSSKQKVPSVNTKRVK</sequence>
<dbReference type="GO" id="GO:0005815">
    <property type="term" value="C:microtubule organizing center"/>
    <property type="evidence" value="ECO:0007669"/>
    <property type="project" value="TreeGrafter"/>
</dbReference>
<feature type="compositionally biased region" description="Polar residues" evidence="1">
    <location>
        <begin position="867"/>
        <end position="878"/>
    </location>
</feature>
<dbReference type="EMBL" id="RQTK01000945">
    <property type="protein sequence ID" value="RUS73358.1"/>
    <property type="molecule type" value="Genomic_DNA"/>
</dbReference>
<keyword evidence="4" id="KW-1185">Reference proteome</keyword>
<feature type="compositionally biased region" description="Basic and acidic residues" evidence="1">
    <location>
        <begin position="979"/>
        <end position="988"/>
    </location>
</feature>
<protein>
    <recommendedName>
        <fullName evidence="2">STIL N-terminal domain-containing protein</fullName>
    </recommendedName>
</protein>
<dbReference type="GO" id="GO:0031023">
    <property type="term" value="P:microtubule organizing center organization"/>
    <property type="evidence" value="ECO:0007669"/>
    <property type="project" value="TreeGrafter"/>
</dbReference>
<feature type="non-terminal residue" evidence="3">
    <location>
        <position position="1"/>
    </location>
</feature>
<feature type="region of interest" description="Disordered" evidence="1">
    <location>
        <begin position="827"/>
        <end position="878"/>
    </location>
</feature>
<feature type="region of interest" description="Disordered" evidence="1">
    <location>
        <begin position="1281"/>
        <end position="1358"/>
    </location>
</feature>
<gene>
    <name evidence="3" type="ORF">EGW08_018877</name>
</gene>
<feature type="region of interest" description="Disordered" evidence="1">
    <location>
        <begin position="939"/>
        <end position="988"/>
    </location>
</feature>
<feature type="region of interest" description="Disordered" evidence="1">
    <location>
        <begin position="425"/>
        <end position="468"/>
    </location>
</feature>
<feature type="compositionally biased region" description="Low complexity" evidence="1">
    <location>
        <begin position="654"/>
        <end position="679"/>
    </location>
</feature>
<dbReference type="Proteomes" id="UP000271974">
    <property type="component" value="Unassembled WGS sequence"/>
</dbReference>
<dbReference type="STRING" id="188477.A0A433SVL9"/>
<feature type="region of interest" description="Disordered" evidence="1">
    <location>
        <begin position="350"/>
        <end position="371"/>
    </location>
</feature>
<feature type="domain" description="STIL N-terminal" evidence="2">
    <location>
        <begin position="12"/>
        <end position="342"/>
    </location>
</feature>
<feature type="compositionally biased region" description="Low complexity" evidence="1">
    <location>
        <begin position="827"/>
        <end position="866"/>
    </location>
</feature>
<feature type="compositionally biased region" description="Polar residues" evidence="1">
    <location>
        <begin position="743"/>
        <end position="755"/>
    </location>
</feature>
<name>A0A433SVL9_ELYCH</name>
<evidence type="ECO:0000313" key="3">
    <source>
        <dbReference type="EMBL" id="RUS73358.1"/>
    </source>
</evidence>
<dbReference type="GO" id="GO:0071539">
    <property type="term" value="P:protein localization to centrosome"/>
    <property type="evidence" value="ECO:0007669"/>
    <property type="project" value="TreeGrafter"/>
</dbReference>
<dbReference type="InterPro" id="IPR026123">
    <property type="entry name" value="STIL"/>
</dbReference>
<dbReference type="InterPro" id="IPR057731">
    <property type="entry name" value="STIL_N"/>
</dbReference>
<feature type="compositionally biased region" description="Low complexity" evidence="1">
    <location>
        <begin position="760"/>
        <end position="774"/>
    </location>
</feature>